<dbReference type="InterPro" id="IPR000073">
    <property type="entry name" value="AB_hydrolase_1"/>
</dbReference>
<proteinExistence type="predicted"/>
<dbReference type="AlphaFoldDB" id="A0A6N1X0Q6"/>
<dbReference type="EMBL" id="CP054840">
    <property type="protein sequence ID" value="QKV53014.1"/>
    <property type="molecule type" value="Genomic_DNA"/>
</dbReference>
<name>A0A6N1X0Q6_9BURK</name>
<gene>
    <name evidence="2" type="ORF">HUK68_09010</name>
</gene>
<evidence type="ECO:0000259" key="1">
    <source>
        <dbReference type="Pfam" id="PF12697"/>
    </source>
</evidence>
<keyword evidence="3" id="KW-1185">Reference proteome</keyword>
<accession>A0A6N1X0Q6</accession>
<feature type="domain" description="AB hydrolase-1" evidence="1">
    <location>
        <begin position="28"/>
        <end position="207"/>
    </location>
</feature>
<dbReference type="Pfam" id="PF12697">
    <property type="entry name" value="Abhydrolase_6"/>
    <property type="match status" value="1"/>
</dbReference>
<dbReference type="Proteomes" id="UP000509579">
    <property type="component" value="Chromosome"/>
</dbReference>
<organism evidence="2 3">
    <name type="scientific">Comamonas antarctica</name>
    <dbReference type="NCBI Taxonomy" id="2743470"/>
    <lineage>
        <taxon>Bacteria</taxon>
        <taxon>Pseudomonadati</taxon>
        <taxon>Pseudomonadota</taxon>
        <taxon>Betaproteobacteria</taxon>
        <taxon>Burkholderiales</taxon>
        <taxon>Comamonadaceae</taxon>
        <taxon>Comamonas</taxon>
    </lineage>
</organism>
<reference evidence="2 3" key="1">
    <citation type="submission" date="2020-06" db="EMBL/GenBank/DDBJ databases">
        <title>Acidovorax antarctica sp. nov., isolated from Corinth ice sheet soil, Antarctic Fields Peninsula.</title>
        <authorList>
            <person name="Xu Q."/>
            <person name="Peng F."/>
        </authorList>
    </citation>
    <scope>NUCLEOTIDE SEQUENCE [LARGE SCALE GENOMIC DNA]</scope>
    <source>
        <strain evidence="2 3">16-35-5</strain>
    </source>
</reference>
<dbReference type="SUPFAM" id="SSF53474">
    <property type="entry name" value="alpha/beta-Hydrolases"/>
    <property type="match status" value="1"/>
</dbReference>
<evidence type="ECO:0000313" key="3">
    <source>
        <dbReference type="Proteomes" id="UP000509579"/>
    </source>
</evidence>
<dbReference type="Gene3D" id="3.40.50.1820">
    <property type="entry name" value="alpha/beta hydrolase"/>
    <property type="match status" value="1"/>
</dbReference>
<sequence length="224" mass="23048">MTHYLQHGRVRLALHCLRPAQSPESHPLLLLHGLGESARAHPAGLYAAWPGAVYALDFTGHGASSIPAGGGYSCEVLMGDVDIALGHTGAATVCGRGLGAYIALLIAGARPKKVRGAVLLDGPGLAGSSASASPYIPLVPAASTQTPDPFALAELATDARPPEYAAHYAMLAQEFSALRNPVTVCTREQPPWLQSVRVIVGSDAANPAKACLSYAVAFPTAALP</sequence>
<dbReference type="PANTHER" id="PTHR46438:SF2">
    <property type="entry name" value="ALPHA_BETA-HYDROLASES SUPERFAMILY PROTEIN"/>
    <property type="match status" value="1"/>
</dbReference>
<dbReference type="KEGG" id="aant:HUK68_09010"/>
<dbReference type="GO" id="GO:0016787">
    <property type="term" value="F:hydrolase activity"/>
    <property type="evidence" value="ECO:0007669"/>
    <property type="project" value="UniProtKB-KW"/>
</dbReference>
<keyword evidence="2" id="KW-0378">Hydrolase</keyword>
<dbReference type="InterPro" id="IPR029058">
    <property type="entry name" value="AB_hydrolase_fold"/>
</dbReference>
<protein>
    <submittedName>
        <fullName evidence="2">Alpha/beta hydrolase</fullName>
    </submittedName>
</protein>
<dbReference type="PANTHER" id="PTHR46438">
    <property type="entry name" value="ALPHA/BETA-HYDROLASES SUPERFAMILY PROTEIN"/>
    <property type="match status" value="1"/>
</dbReference>
<evidence type="ECO:0000313" key="2">
    <source>
        <dbReference type="EMBL" id="QKV53014.1"/>
    </source>
</evidence>
<dbReference type="RefSeq" id="WP_175503891.1">
    <property type="nucleotide sequence ID" value="NZ_CAURQT010000031.1"/>
</dbReference>